<reference evidence="11" key="1">
    <citation type="submission" date="2017-03" db="EMBL/GenBank/DDBJ databases">
        <authorList>
            <person name="Lund M.B."/>
        </authorList>
    </citation>
    <scope>NUCLEOTIDE SEQUENCE [LARGE SCALE GENOMIC DNA]</scope>
</reference>
<feature type="transmembrane region" description="Helical" evidence="7">
    <location>
        <begin position="269"/>
        <end position="294"/>
    </location>
</feature>
<evidence type="ECO:0000256" key="4">
    <source>
        <dbReference type="ARBA" id="ARBA00022840"/>
    </source>
</evidence>
<dbReference type="EMBL" id="NAEP01000050">
    <property type="protein sequence ID" value="PDQ34639.1"/>
    <property type="molecule type" value="Genomic_DNA"/>
</dbReference>
<feature type="transmembrane region" description="Helical" evidence="7">
    <location>
        <begin position="44"/>
        <end position="62"/>
    </location>
</feature>
<dbReference type="PANTHER" id="PTHR24221">
    <property type="entry name" value="ATP-BINDING CASSETTE SUB-FAMILY B"/>
    <property type="match status" value="1"/>
</dbReference>
<keyword evidence="4" id="KW-0067">ATP-binding</keyword>
<dbReference type="InterPro" id="IPR039421">
    <property type="entry name" value="Type_1_exporter"/>
</dbReference>
<dbReference type="Gene3D" id="1.20.1560.10">
    <property type="entry name" value="ABC transporter type 1, transmembrane domain"/>
    <property type="match status" value="1"/>
</dbReference>
<dbReference type="InterPro" id="IPR027417">
    <property type="entry name" value="P-loop_NTPase"/>
</dbReference>
<dbReference type="SUPFAM" id="SSF52540">
    <property type="entry name" value="P-loop containing nucleoside triphosphate hydrolases"/>
    <property type="match status" value="1"/>
</dbReference>
<feature type="domain" description="ABC transmembrane type-1" evidence="9">
    <location>
        <begin position="15"/>
        <end position="272"/>
    </location>
</feature>
<dbReference type="GO" id="GO:0140359">
    <property type="term" value="F:ABC-type transporter activity"/>
    <property type="evidence" value="ECO:0007669"/>
    <property type="project" value="InterPro"/>
</dbReference>
<dbReference type="GO" id="GO:0005886">
    <property type="term" value="C:plasma membrane"/>
    <property type="evidence" value="ECO:0007669"/>
    <property type="project" value="UniProtKB-SubCell"/>
</dbReference>
<evidence type="ECO:0000313" key="11">
    <source>
        <dbReference type="Proteomes" id="UP000219994"/>
    </source>
</evidence>
<name>A0A2A6FPG9_9MICO</name>
<evidence type="ECO:0000259" key="8">
    <source>
        <dbReference type="PROSITE" id="PS50893"/>
    </source>
</evidence>
<dbReference type="Proteomes" id="UP000219994">
    <property type="component" value="Unassembled WGS sequence"/>
</dbReference>
<dbReference type="InterPro" id="IPR011527">
    <property type="entry name" value="ABC1_TM_dom"/>
</dbReference>
<dbReference type="AlphaFoldDB" id="A0A2A6FPG9"/>
<evidence type="ECO:0000256" key="7">
    <source>
        <dbReference type="SAM" id="Phobius"/>
    </source>
</evidence>
<dbReference type="GO" id="GO:0034775">
    <property type="term" value="P:glutathione transmembrane transport"/>
    <property type="evidence" value="ECO:0007669"/>
    <property type="project" value="InterPro"/>
</dbReference>
<dbReference type="PROSITE" id="PS50929">
    <property type="entry name" value="ABC_TM1F"/>
    <property type="match status" value="1"/>
</dbReference>
<evidence type="ECO:0000259" key="9">
    <source>
        <dbReference type="PROSITE" id="PS50929"/>
    </source>
</evidence>
<feature type="transmembrane region" description="Helical" evidence="7">
    <location>
        <begin position="153"/>
        <end position="170"/>
    </location>
</feature>
<evidence type="ECO:0000256" key="2">
    <source>
        <dbReference type="ARBA" id="ARBA00022692"/>
    </source>
</evidence>
<sequence>MLRWAVPSWHRLLPGVLFGILSAGCSVALLACSAWLIVRASEQPPILYLSLAVVGVRAFALGRASFRYLERLVGHEASFRQLARVRTRVFARLLELAPDVLTGRRRGDLLARFVGDVDELQNLSLRVLQPLVSATTVLVLTVIGMALVVPATAVAQLGCLIVGVAVTILVQHRIAAGADTHIQAARGEYQAAVVEYVQAREVLVAFDADRMAQQRIAALEITLARMIRRRAVASGAASAVMTVVGAASVVGCALTAAPVLIAGRIDAPVFALLCLIPLAIAEVAAAIPAAFAGYRFARASAARVGTVMDGAVLAPSELSDSAVSSGSFGWPGASNLVEPSSGIGASGPVPRSAPLLVLRDVWARRLPGSNSAALCGITLTVHPGERVHIRGDSGAGKSTLAHVLVRLLDYEGSYTVAGVEASRIDPAQVRSRVGLVEQQPWLFNESIRQNLIFARDTATDEELLAVLDTVGLGTWVHERGGLLAPVGERGGLVSGGQAQRLALARAILADFPVLILDEPTASVDPPRARALLRDLVRSAERAGRTLIVISHTPLEPGLVDRHVTLAEGRLE</sequence>
<keyword evidence="6 7" id="KW-0472">Membrane</keyword>
<dbReference type="PROSITE" id="PS00211">
    <property type="entry name" value="ABC_TRANSPORTER_1"/>
    <property type="match status" value="1"/>
</dbReference>
<keyword evidence="5 7" id="KW-1133">Transmembrane helix</keyword>
<dbReference type="PROSITE" id="PS51257">
    <property type="entry name" value="PROKAR_LIPOPROTEIN"/>
    <property type="match status" value="1"/>
</dbReference>
<evidence type="ECO:0000256" key="1">
    <source>
        <dbReference type="ARBA" id="ARBA00004651"/>
    </source>
</evidence>
<dbReference type="PROSITE" id="PS50893">
    <property type="entry name" value="ABC_TRANSPORTER_2"/>
    <property type="match status" value="1"/>
</dbReference>
<evidence type="ECO:0000256" key="6">
    <source>
        <dbReference type="ARBA" id="ARBA00023136"/>
    </source>
</evidence>
<keyword evidence="3" id="KW-0547">Nucleotide-binding</keyword>
<dbReference type="PANTHER" id="PTHR24221:SF654">
    <property type="entry name" value="ATP-BINDING CASSETTE SUB-FAMILY B MEMBER 6"/>
    <property type="match status" value="1"/>
</dbReference>
<dbReference type="GO" id="GO:0034040">
    <property type="term" value="F:ATPase-coupled lipid transmembrane transporter activity"/>
    <property type="evidence" value="ECO:0007669"/>
    <property type="project" value="TreeGrafter"/>
</dbReference>
<dbReference type="NCBIfam" id="TIGR02868">
    <property type="entry name" value="CydC"/>
    <property type="match status" value="1"/>
</dbReference>
<comment type="caution">
    <text evidence="10">The sequence shown here is derived from an EMBL/GenBank/DDBJ whole genome shotgun (WGS) entry which is preliminary data.</text>
</comment>
<dbReference type="CDD" id="cd03228">
    <property type="entry name" value="ABCC_MRP_Like"/>
    <property type="match status" value="1"/>
</dbReference>
<comment type="subcellular location">
    <subcellularLocation>
        <location evidence="1">Cell membrane</location>
        <topology evidence="1">Multi-pass membrane protein</topology>
    </subcellularLocation>
</comment>
<proteinExistence type="predicted"/>
<dbReference type="InterPro" id="IPR003439">
    <property type="entry name" value="ABC_transporter-like_ATP-bd"/>
</dbReference>
<dbReference type="InterPro" id="IPR017871">
    <property type="entry name" value="ABC_transporter-like_CS"/>
</dbReference>
<feature type="transmembrane region" description="Helical" evidence="7">
    <location>
        <begin position="12"/>
        <end position="38"/>
    </location>
</feature>
<dbReference type="GO" id="GO:0045454">
    <property type="term" value="P:cell redox homeostasis"/>
    <property type="evidence" value="ECO:0007669"/>
    <property type="project" value="InterPro"/>
</dbReference>
<gene>
    <name evidence="10" type="ORF">B5766_10405</name>
</gene>
<dbReference type="GO" id="GO:0005524">
    <property type="term" value="F:ATP binding"/>
    <property type="evidence" value="ECO:0007669"/>
    <property type="project" value="UniProtKB-KW"/>
</dbReference>
<dbReference type="SMART" id="SM00382">
    <property type="entry name" value="AAA"/>
    <property type="match status" value="1"/>
</dbReference>
<dbReference type="Pfam" id="PF00664">
    <property type="entry name" value="ABC_membrane"/>
    <property type="match status" value="1"/>
</dbReference>
<organism evidence="10 11">
    <name type="scientific">Candidatus Lumbricidiphila eiseniae</name>
    <dbReference type="NCBI Taxonomy" id="1969409"/>
    <lineage>
        <taxon>Bacteria</taxon>
        <taxon>Bacillati</taxon>
        <taxon>Actinomycetota</taxon>
        <taxon>Actinomycetes</taxon>
        <taxon>Micrococcales</taxon>
        <taxon>Microbacteriaceae</taxon>
        <taxon>Candidatus Lumbricidiphila</taxon>
    </lineage>
</organism>
<feature type="transmembrane region" description="Helical" evidence="7">
    <location>
        <begin position="231"/>
        <end position="257"/>
    </location>
</feature>
<dbReference type="InterPro" id="IPR014223">
    <property type="entry name" value="ABC_CydC/D"/>
</dbReference>
<accession>A0A2A6FPG9</accession>
<evidence type="ECO:0000313" key="10">
    <source>
        <dbReference type="EMBL" id="PDQ34639.1"/>
    </source>
</evidence>
<dbReference type="InterPro" id="IPR003593">
    <property type="entry name" value="AAA+_ATPase"/>
</dbReference>
<protein>
    <submittedName>
        <fullName evidence="10">Thiol reductant ABC exporter subunit CydC</fullName>
    </submittedName>
</protein>
<dbReference type="SUPFAM" id="SSF90123">
    <property type="entry name" value="ABC transporter transmembrane region"/>
    <property type="match status" value="1"/>
</dbReference>
<evidence type="ECO:0000256" key="5">
    <source>
        <dbReference type="ARBA" id="ARBA00022989"/>
    </source>
</evidence>
<dbReference type="Gene3D" id="3.40.50.300">
    <property type="entry name" value="P-loop containing nucleotide triphosphate hydrolases"/>
    <property type="match status" value="1"/>
</dbReference>
<feature type="domain" description="ABC transporter" evidence="8">
    <location>
        <begin position="356"/>
        <end position="571"/>
    </location>
</feature>
<dbReference type="GO" id="GO:0016887">
    <property type="term" value="F:ATP hydrolysis activity"/>
    <property type="evidence" value="ECO:0007669"/>
    <property type="project" value="InterPro"/>
</dbReference>
<keyword evidence="2 7" id="KW-0812">Transmembrane</keyword>
<feature type="transmembrane region" description="Helical" evidence="7">
    <location>
        <begin position="127"/>
        <end position="147"/>
    </location>
</feature>
<evidence type="ECO:0000256" key="3">
    <source>
        <dbReference type="ARBA" id="ARBA00022741"/>
    </source>
</evidence>
<dbReference type="Pfam" id="PF00005">
    <property type="entry name" value="ABC_tran"/>
    <property type="match status" value="1"/>
</dbReference>
<dbReference type="InterPro" id="IPR036640">
    <property type="entry name" value="ABC1_TM_sf"/>
</dbReference>